<dbReference type="CDD" id="cd16329">
    <property type="entry name" value="LolA_like"/>
    <property type="match status" value="1"/>
</dbReference>
<dbReference type="EMBL" id="LJVE01000108">
    <property type="protein sequence ID" value="KPL13367.1"/>
    <property type="molecule type" value="Genomic_DNA"/>
</dbReference>
<dbReference type="Pfam" id="PF17131">
    <property type="entry name" value="LolA_like"/>
    <property type="match status" value="1"/>
</dbReference>
<name>A0A0S8JU38_UNCW3</name>
<comment type="caution">
    <text evidence="2">The sequence shown here is derived from an EMBL/GenBank/DDBJ whole genome shotgun (WGS) entry which is preliminary data.</text>
</comment>
<dbReference type="AlphaFoldDB" id="A0A0S8JU38"/>
<accession>A0A0S8JU38</accession>
<feature type="domain" description="Uncharacterized protein TP-0789" evidence="1">
    <location>
        <begin position="64"/>
        <end position="154"/>
    </location>
</feature>
<dbReference type="Proteomes" id="UP000050975">
    <property type="component" value="Unassembled WGS sequence"/>
</dbReference>
<dbReference type="Gene3D" id="2.50.20.10">
    <property type="entry name" value="Lipoprotein localisation LolA/LolB/LppX"/>
    <property type="match status" value="1"/>
</dbReference>
<proteinExistence type="predicted"/>
<evidence type="ECO:0000313" key="3">
    <source>
        <dbReference type="Proteomes" id="UP000050975"/>
    </source>
</evidence>
<sequence>MKVAKTILIGIIMLVICMSAQSGRDILERVDDNTVVTSSSYDATMIISLGGTMREKRFTGHAEGKERAYMEFTYPARDKGTRFLKIEDEMWMYLPSVEKATKIAGHMLRQSMMGSDFSYDDIAENEKLIELYDVALSGTDSIAEQECYVLELTAN</sequence>
<protein>
    <recommendedName>
        <fullName evidence="1">Uncharacterized protein TP-0789 domain-containing protein</fullName>
    </recommendedName>
</protein>
<gene>
    <name evidence="2" type="ORF">AMJ74_05365</name>
</gene>
<evidence type="ECO:0000259" key="1">
    <source>
        <dbReference type="Pfam" id="PF17131"/>
    </source>
</evidence>
<reference evidence="2 3" key="1">
    <citation type="journal article" date="2015" name="Microbiome">
        <title>Genomic resolution of linkages in carbon, nitrogen, and sulfur cycling among widespread estuary sediment bacteria.</title>
        <authorList>
            <person name="Baker B.J."/>
            <person name="Lazar C.S."/>
            <person name="Teske A.P."/>
            <person name="Dick G.J."/>
        </authorList>
    </citation>
    <scope>NUCLEOTIDE SEQUENCE [LARGE SCALE GENOMIC DNA]</scope>
    <source>
        <strain evidence="2">SM1_77</strain>
    </source>
</reference>
<evidence type="ECO:0000313" key="2">
    <source>
        <dbReference type="EMBL" id="KPL13367.1"/>
    </source>
</evidence>
<organism evidence="2 3">
    <name type="scientific">candidate division WOR_3 bacterium SM1_77</name>
    <dbReference type="NCBI Taxonomy" id="1703778"/>
    <lineage>
        <taxon>Bacteria</taxon>
        <taxon>Bacteria division WOR-3</taxon>
    </lineage>
</organism>
<feature type="non-terminal residue" evidence="2">
    <location>
        <position position="155"/>
    </location>
</feature>
<dbReference type="InterPro" id="IPR033399">
    <property type="entry name" value="TP_0789-like"/>
</dbReference>